<dbReference type="GO" id="GO:0006957">
    <property type="term" value="P:complement activation, alternative pathway"/>
    <property type="evidence" value="ECO:0007669"/>
    <property type="project" value="UniProtKB-KW"/>
</dbReference>
<dbReference type="SMART" id="SM00209">
    <property type="entry name" value="TSP1"/>
    <property type="match status" value="2"/>
</dbReference>
<evidence type="ECO:0000256" key="20">
    <source>
        <dbReference type="ARBA" id="ARBA00093294"/>
    </source>
</evidence>
<dbReference type="PROSITE" id="PS01209">
    <property type="entry name" value="LDLRA_1"/>
    <property type="match status" value="1"/>
</dbReference>
<dbReference type="SUPFAM" id="SSF57424">
    <property type="entry name" value="LDL receptor-like module"/>
    <property type="match status" value="1"/>
</dbReference>
<evidence type="ECO:0000256" key="18">
    <source>
        <dbReference type="ARBA" id="ARBA00023180"/>
    </source>
</evidence>
<keyword evidence="15" id="KW-0472">Membrane</keyword>
<comment type="function">
    <text evidence="20">Pore-forming component of the membrane attack complex (MAC), a multiprotein complex activated by the complement cascade, which inserts into a target cell membrane and forms a pore, leading to target cell membrane rupture and cell lysis. The MAC is initiated by proteolytic cleavage of C5 into complement C5b in response to the classical, alternative, lectin and GZMK complement pathways. The complement pathways consist in a cascade of proteins that leads to phagocytosis and breakdown of pathogens and signaling that strengthens the adaptive immune system. Constitutes the pore-forming subunit of the MAC complex: during MAC assembly, C9 associates with the C5b8 intermediate complex, and polymerizes to complete the pore.</text>
</comment>
<comment type="subunit">
    <text evidence="21">Homooligomer; about 20 C9 chains oligomerize to give rise to a huge beta-barrel that forms a 100 Angstrom diameter pore in target membranes. Component of the membrane attack complex (MAC), composed of complement C5b, C6, C7, C8A, C8B, C8G and multiple copies of the pore-forming subunit C9.</text>
</comment>
<dbReference type="PROSITE" id="PS51412">
    <property type="entry name" value="MACPF_2"/>
    <property type="match status" value="1"/>
</dbReference>
<dbReference type="SMART" id="SM00457">
    <property type="entry name" value="MACPF"/>
    <property type="match status" value="1"/>
</dbReference>
<dbReference type="Pfam" id="PF01823">
    <property type="entry name" value="MACPF"/>
    <property type="match status" value="1"/>
</dbReference>
<dbReference type="GO" id="GO:0044218">
    <property type="term" value="C:other organism cell membrane"/>
    <property type="evidence" value="ECO:0007669"/>
    <property type="project" value="UniProtKB-KW"/>
</dbReference>
<dbReference type="PaxDb" id="30732-ENSOMEP00000030660"/>
<evidence type="ECO:0000256" key="2">
    <source>
        <dbReference type="ARBA" id="ARBA00004613"/>
    </source>
</evidence>
<feature type="signal peptide" evidence="24">
    <location>
        <begin position="1"/>
        <end position="28"/>
    </location>
</feature>
<dbReference type="GO" id="GO:0042742">
    <property type="term" value="P:defense response to bacterium"/>
    <property type="evidence" value="ECO:0007669"/>
    <property type="project" value="Ensembl"/>
</dbReference>
<keyword evidence="13" id="KW-0180">Complement pathway</keyword>
<dbReference type="GO" id="GO:0071391">
    <property type="term" value="P:cellular response to estrogen stimulus"/>
    <property type="evidence" value="ECO:0007669"/>
    <property type="project" value="Ensembl"/>
</dbReference>
<dbReference type="InterPro" id="IPR036383">
    <property type="entry name" value="TSP1_rpt_sf"/>
</dbReference>
<evidence type="ECO:0000256" key="13">
    <source>
        <dbReference type="ARBA" id="ARBA00022875"/>
    </source>
</evidence>
<proteinExistence type="inferred from homology"/>
<dbReference type="OMA" id="FSVRKCH"/>
<keyword evidence="16" id="KW-1015">Disulfide bond</keyword>
<dbReference type="InterPro" id="IPR000884">
    <property type="entry name" value="TSP1_rpt"/>
</dbReference>
<evidence type="ECO:0000256" key="12">
    <source>
        <dbReference type="ARBA" id="ARBA00022859"/>
    </source>
</evidence>
<dbReference type="InterPro" id="IPR002172">
    <property type="entry name" value="LDrepeatLR_classA_rpt"/>
</dbReference>
<keyword evidence="8" id="KW-1052">Target cell membrane</keyword>
<keyword evidence="14" id="KW-0473">Membrane attack complex</keyword>
<dbReference type="PANTHER" id="PTHR45742:SF3">
    <property type="entry name" value="COMPLEMENT COMPONENT C9"/>
    <property type="match status" value="1"/>
</dbReference>
<keyword evidence="7" id="KW-0245">EGF-like domain</keyword>
<comment type="similarity">
    <text evidence="3">Belongs to the complement C6/C7/C8/C9 family.</text>
</comment>
<dbReference type="PRINTS" id="PR00764">
    <property type="entry name" value="COMPLEMENTC9"/>
</dbReference>
<dbReference type="GO" id="GO:0005579">
    <property type="term" value="C:membrane attack complex"/>
    <property type="evidence" value="ECO:0007669"/>
    <property type="project" value="UniProtKB-KW"/>
</dbReference>
<dbReference type="PROSITE" id="PS50068">
    <property type="entry name" value="LDLRA_2"/>
    <property type="match status" value="1"/>
</dbReference>
<keyword evidence="5" id="KW-1134">Transmembrane beta strand</keyword>
<dbReference type="InterPro" id="IPR036055">
    <property type="entry name" value="LDL_receptor-like_sf"/>
</dbReference>
<dbReference type="GO" id="GO:0031640">
    <property type="term" value="P:killing of cells of another organism"/>
    <property type="evidence" value="ECO:0007669"/>
    <property type="project" value="UniProtKB-KW"/>
</dbReference>
<evidence type="ECO:0000313" key="27">
    <source>
        <dbReference type="Proteomes" id="UP000261560"/>
    </source>
</evidence>
<dbReference type="PROSITE" id="PS00279">
    <property type="entry name" value="MACPF_1"/>
    <property type="match status" value="1"/>
</dbReference>
<evidence type="ECO:0000256" key="9">
    <source>
        <dbReference type="ARBA" id="ARBA00022588"/>
    </source>
</evidence>
<evidence type="ECO:0000256" key="15">
    <source>
        <dbReference type="ARBA" id="ARBA00023136"/>
    </source>
</evidence>
<evidence type="ECO:0000256" key="8">
    <source>
        <dbReference type="ARBA" id="ARBA00022537"/>
    </source>
</evidence>
<evidence type="ECO:0000256" key="7">
    <source>
        <dbReference type="ARBA" id="ARBA00022536"/>
    </source>
</evidence>
<keyword evidence="18" id="KW-0325">Glycoprotein</keyword>
<dbReference type="GO" id="GO:0006958">
    <property type="term" value="P:complement activation, classical pathway"/>
    <property type="evidence" value="ECO:0007669"/>
    <property type="project" value="UniProtKB-KW"/>
</dbReference>
<dbReference type="PANTHER" id="PTHR45742">
    <property type="entry name" value="COMPLEMENT COMPONENT C6"/>
    <property type="match status" value="1"/>
</dbReference>
<evidence type="ECO:0000256" key="23">
    <source>
        <dbReference type="SAM" id="MobiDB-lite"/>
    </source>
</evidence>
<evidence type="ECO:0000256" key="21">
    <source>
        <dbReference type="ARBA" id="ARBA00093512"/>
    </source>
</evidence>
<evidence type="ECO:0000256" key="6">
    <source>
        <dbReference type="ARBA" id="ARBA00022525"/>
    </source>
</evidence>
<keyword evidence="6" id="KW-0964">Secreted</keyword>
<keyword evidence="19" id="KW-1053">Target membrane</keyword>
<dbReference type="Pfam" id="PF00057">
    <property type="entry name" value="Ldl_recept_a"/>
    <property type="match status" value="1"/>
</dbReference>
<dbReference type="CDD" id="cd00112">
    <property type="entry name" value="LDLa"/>
    <property type="match status" value="1"/>
</dbReference>
<comment type="caution">
    <text evidence="22">Lacks conserved residue(s) required for the propagation of feature annotation.</text>
</comment>
<protein>
    <recommendedName>
        <fullName evidence="4">Complement component C9</fullName>
    </recommendedName>
</protein>
<keyword evidence="24" id="KW-0732">Signal</keyword>
<evidence type="ECO:0000256" key="10">
    <source>
        <dbReference type="ARBA" id="ARBA00022692"/>
    </source>
</evidence>
<evidence type="ECO:0000256" key="4">
    <source>
        <dbReference type="ARBA" id="ARBA00018261"/>
    </source>
</evidence>
<reference evidence="26" key="2">
    <citation type="submission" date="2025-09" db="UniProtKB">
        <authorList>
            <consortium name="Ensembl"/>
        </authorList>
    </citation>
    <scope>IDENTIFICATION</scope>
</reference>
<keyword evidence="9" id="KW-0399">Innate immunity</keyword>
<dbReference type="Ensembl" id="ENSOMET00000021260.1">
    <property type="protein sequence ID" value="ENSOMEP00000030660.1"/>
    <property type="gene ID" value="ENSOMEG00000015074.1"/>
</dbReference>
<feature type="region of interest" description="Disordered" evidence="23">
    <location>
        <begin position="582"/>
        <end position="612"/>
    </location>
</feature>
<keyword evidence="10" id="KW-0812">Transmembrane</keyword>
<name>A0A3B3DMR5_ORYME</name>
<evidence type="ECO:0000256" key="17">
    <source>
        <dbReference type="ARBA" id="ARBA00023162"/>
    </source>
</evidence>
<reference evidence="26" key="1">
    <citation type="submission" date="2025-08" db="UniProtKB">
        <authorList>
            <consortium name="Ensembl"/>
        </authorList>
    </citation>
    <scope>IDENTIFICATION</scope>
</reference>
<comment type="subcellular location">
    <subcellularLocation>
        <location evidence="2">Secreted</location>
    </subcellularLocation>
    <subcellularLocation>
        <location evidence="1">Target cell membrane</location>
        <topology evidence="1">Multi-pass membrane protein</topology>
    </subcellularLocation>
</comment>
<accession>A0A3B3DMR5</accession>
<feature type="chain" id="PRO_5017279160" description="Complement component C9" evidence="24">
    <location>
        <begin position="29"/>
        <end position="612"/>
    </location>
</feature>
<evidence type="ECO:0000256" key="24">
    <source>
        <dbReference type="SAM" id="SignalP"/>
    </source>
</evidence>
<evidence type="ECO:0000256" key="22">
    <source>
        <dbReference type="PROSITE-ProRule" id="PRU00124"/>
    </source>
</evidence>
<dbReference type="InterPro" id="IPR023415">
    <property type="entry name" value="LDLR_class-A_CS"/>
</dbReference>
<sequence>MPPAVKKKNLFFLSVLSSCCIKCASCRATEIPDPPPINCVWSRWSEWTTCDPCTKTRRRSRDIEVFGQFQGDACQGSIGERTACTTSEACVKPTPVPCSDSEFQCESSTAASLMTFCSFYVQRFNLHFSFLTGKCIKKRLMCNGDYDCEDGSDEDCDPVRKPCGQADLNNNEQGRTAGYGINILGADPRMNPFNNDYFNGRCDRVRNPNNGNFDRLPWNVGVLNYETLVEETVSREIYENTHTLLKTMIQDKTFKLDAGLNLKLSPSEPSMSNLSGTVGAEFGFSRQKMLKEVSEYTTIKNKSFMRVKGRVQMSTYRMRSRELQLADEFLDHLQSLPVQYEKGIYFSFLEDYGTHYTKNGKSGGEYDLVYVLNQDTIKTKQITERKLQQCIKAGITADFGVPGVDVSGHVKPEGCDNPSDITKAETDGKAVVDKVVTSVKGGTLESAVTMRAKLNKEGIMDIETYRFWARSITDAPALLNSEPEPIYMLVPLAVPDANARIQNLKQATQDYVAEYNVCKCKPCQNGGTLALLDGRCICMCPDVFEGLACQNFKPDKNKGPATRPTVNQLGNWSCWSSWSSCSGGKRSRTRQCKTDGVSGASCTGDTNSDEHC</sequence>
<dbReference type="InterPro" id="IPR020864">
    <property type="entry name" value="MACPF"/>
</dbReference>
<dbReference type="InterPro" id="IPR020863">
    <property type="entry name" value="MACPF_CS"/>
</dbReference>
<dbReference type="Gene3D" id="2.20.100.10">
    <property type="entry name" value="Thrombospondin type-1 (TSP1) repeat"/>
    <property type="match status" value="1"/>
</dbReference>
<evidence type="ECO:0000256" key="14">
    <source>
        <dbReference type="ARBA" id="ARBA00023058"/>
    </source>
</evidence>
<keyword evidence="27" id="KW-1185">Reference proteome</keyword>
<dbReference type="Gene3D" id="2.10.25.10">
    <property type="entry name" value="Laminin"/>
    <property type="match status" value="1"/>
</dbReference>
<evidence type="ECO:0000256" key="11">
    <source>
        <dbReference type="ARBA" id="ARBA00022852"/>
    </source>
</evidence>
<evidence type="ECO:0000256" key="19">
    <source>
        <dbReference type="ARBA" id="ARBA00023298"/>
    </source>
</evidence>
<dbReference type="Gene3D" id="4.10.400.10">
    <property type="entry name" value="Low-density Lipoprotein Receptor"/>
    <property type="match status" value="1"/>
</dbReference>
<dbReference type="Proteomes" id="UP000261560">
    <property type="component" value="Unplaced"/>
</dbReference>
<evidence type="ECO:0000256" key="16">
    <source>
        <dbReference type="ARBA" id="ARBA00023157"/>
    </source>
</evidence>
<dbReference type="InterPro" id="IPR001862">
    <property type="entry name" value="MAC_perforin"/>
</dbReference>
<keyword evidence="11" id="KW-0204">Cytolysis</keyword>
<dbReference type="PROSITE" id="PS51257">
    <property type="entry name" value="PROKAR_LIPOPROTEIN"/>
    <property type="match status" value="1"/>
</dbReference>
<dbReference type="PROSITE" id="PS50092">
    <property type="entry name" value="TSP1"/>
    <property type="match status" value="2"/>
</dbReference>
<evidence type="ECO:0000256" key="3">
    <source>
        <dbReference type="ARBA" id="ARBA00009214"/>
    </source>
</evidence>
<feature type="domain" description="MACPF" evidence="25">
    <location>
        <begin position="159"/>
        <end position="519"/>
    </location>
</feature>
<keyword evidence="17" id="KW-0179">Complement alternate pathway</keyword>
<evidence type="ECO:0000256" key="5">
    <source>
        <dbReference type="ARBA" id="ARBA00022452"/>
    </source>
</evidence>
<dbReference type="AlphaFoldDB" id="A0A3B3DMR5"/>
<dbReference type="SMART" id="SM00192">
    <property type="entry name" value="LDLa"/>
    <property type="match status" value="1"/>
</dbReference>
<dbReference type="GO" id="GO:0005576">
    <property type="term" value="C:extracellular region"/>
    <property type="evidence" value="ECO:0007669"/>
    <property type="project" value="UniProtKB-SubCell"/>
</dbReference>
<evidence type="ECO:0000256" key="1">
    <source>
        <dbReference type="ARBA" id="ARBA00004276"/>
    </source>
</evidence>
<dbReference type="STRING" id="30732.ENSOMEP00000030660"/>
<dbReference type="GeneTree" id="ENSGT00940000159777"/>
<organism evidence="26 27">
    <name type="scientific">Oryzias melastigma</name>
    <name type="common">Marine medaka</name>
    <dbReference type="NCBI Taxonomy" id="30732"/>
    <lineage>
        <taxon>Eukaryota</taxon>
        <taxon>Metazoa</taxon>
        <taxon>Chordata</taxon>
        <taxon>Craniata</taxon>
        <taxon>Vertebrata</taxon>
        <taxon>Euteleostomi</taxon>
        <taxon>Actinopterygii</taxon>
        <taxon>Neopterygii</taxon>
        <taxon>Teleostei</taxon>
        <taxon>Neoteleostei</taxon>
        <taxon>Acanthomorphata</taxon>
        <taxon>Ovalentaria</taxon>
        <taxon>Atherinomorphae</taxon>
        <taxon>Beloniformes</taxon>
        <taxon>Adrianichthyidae</taxon>
        <taxon>Oryziinae</taxon>
        <taxon>Oryzias</taxon>
    </lineage>
</organism>
<evidence type="ECO:0000313" key="26">
    <source>
        <dbReference type="Ensembl" id="ENSOMEP00000030660.1"/>
    </source>
</evidence>
<evidence type="ECO:0000259" key="25">
    <source>
        <dbReference type="PROSITE" id="PS51412"/>
    </source>
</evidence>
<keyword evidence="12" id="KW-0391">Immunity</keyword>
<dbReference type="SUPFAM" id="SSF82895">
    <property type="entry name" value="TSP-1 type 1 repeat"/>
    <property type="match status" value="2"/>
</dbReference>